<dbReference type="Gene3D" id="3.40.630.30">
    <property type="match status" value="1"/>
</dbReference>
<dbReference type="Proteomes" id="UP000219439">
    <property type="component" value="Unassembled WGS sequence"/>
</dbReference>
<name>A0A285NFL9_9HYPH</name>
<dbReference type="InterPro" id="IPR007434">
    <property type="entry name" value="FemAB-like"/>
</dbReference>
<dbReference type="RefSeq" id="WP_097152678.1">
    <property type="nucleotide sequence ID" value="NZ_OBEL01000001.1"/>
</dbReference>
<dbReference type="EMBL" id="OBEL01000001">
    <property type="protein sequence ID" value="SNZ08245.1"/>
    <property type="molecule type" value="Genomic_DNA"/>
</dbReference>
<sequence length="388" mass="44059">MSEQTLHLEVCHSIAQIGEESWESCRQATPSAAGNPFLSYPFLSALEDSGCVSEQSGWLPHHLALKDETDGALACLPLYLKAHSQGEYVFDHGWADAFERAGGRYYPKLQSSIPFTPVTSPKLLTREGLNSDVATAAFASGLKQLCDRYHISSVHLTFLPDGEKENWTEQGLLPRRDRQFHWINQNYESFDDFLSALSSRKRKAIRKERRQAQSHGLTLLQKRGDEISSDDWDSFFSFYMDTGARKWGRPYLTRPFFAMLSERMNDDLLLFLALDGGTPVAGALNFIGKDALYGRYWGTTGEYPSLHFELCYHQAIEWAIEHEFSRVEAGAQGEHKLARGYIPQATWSCHWIDNPSFRQAIEDYLQAERHEAAAEQDFLTDLAPFKKG</sequence>
<proteinExistence type="predicted"/>
<dbReference type="PANTHER" id="PTHR47017:SF1">
    <property type="entry name" value="ACYL-COA"/>
    <property type="match status" value="1"/>
</dbReference>
<dbReference type="SUPFAM" id="SSF55729">
    <property type="entry name" value="Acyl-CoA N-acyltransferases (Nat)"/>
    <property type="match status" value="1"/>
</dbReference>
<reference evidence="1 2" key="1">
    <citation type="submission" date="2017-09" db="EMBL/GenBank/DDBJ databases">
        <authorList>
            <person name="Ehlers B."/>
            <person name="Leendertz F.H."/>
        </authorList>
    </citation>
    <scope>NUCLEOTIDE SEQUENCE [LARGE SCALE GENOMIC DNA]</scope>
    <source>
        <strain evidence="1 2">DSM 18289</strain>
    </source>
</reference>
<gene>
    <name evidence="1" type="ORF">SAMN06265368_1526</name>
</gene>
<keyword evidence="2" id="KW-1185">Reference proteome</keyword>
<dbReference type="Pfam" id="PF04339">
    <property type="entry name" value="FemAB_like"/>
    <property type="match status" value="1"/>
</dbReference>
<evidence type="ECO:0000313" key="2">
    <source>
        <dbReference type="Proteomes" id="UP000219439"/>
    </source>
</evidence>
<evidence type="ECO:0000313" key="1">
    <source>
        <dbReference type="EMBL" id="SNZ08245.1"/>
    </source>
</evidence>
<dbReference type="AlphaFoldDB" id="A0A285NFL9"/>
<accession>A0A285NFL9</accession>
<dbReference type="OrthoDB" id="9776898at2"/>
<dbReference type="PANTHER" id="PTHR47017">
    <property type="entry name" value="ACYL-COA"/>
    <property type="match status" value="1"/>
</dbReference>
<organism evidence="1 2">
    <name type="scientific">Cohaesibacter gelatinilyticus</name>
    <dbReference type="NCBI Taxonomy" id="372072"/>
    <lineage>
        <taxon>Bacteria</taxon>
        <taxon>Pseudomonadati</taxon>
        <taxon>Pseudomonadota</taxon>
        <taxon>Alphaproteobacteria</taxon>
        <taxon>Hyphomicrobiales</taxon>
        <taxon>Cohaesibacteraceae</taxon>
    </lineage>
</organism>
<dbReference type="InterPro" id="IPR016181">
    <property type="entry name" value="Acyl_CoA_acyltransferase"/>
</dbReference>
<protein>
    <submittedName>
        <fullName evidence="1">Uncharacterized protein</fullName>
    </submittedName>
</protein>